<dbReference type="Gene3D" id="1.10.357.10">
    <property type="entry name" value="Tetracycline Repressor, domain 2"/>
    <property type="match status" value="1"/>
</dbReference>
<dbReference type="EMBL" id="JACHXW010000004">
    <property type="protein sequence ID" value="MBB3151834.1"/>
    <property type="molecule type" value="Genomic_DNA"/>
</dbReference>
<dbReference type="SUPFAM" id="SSF46689">
    <property type="entry name" value="Homeodomain-like"/>
    <property type="match status" value="1"/>
</dbReference>
<evidence type="ECO:0000259" key="5">
    <source>
        <dbReference type="PROSITE" id="PS50977"/>
    </source>
</evidence>
<gene>
    <name evidence="6" type="ORF">FHS16_001880</name>
</gene>
<sequence length="190" mass="22172">MRHKDDNKSEAIFHATIELLNEIGFSDISMSKIAKRANVSQATIYVYFESKEDLLGKIYVKVKQKMSLQLFQHLDETLPTRDAFEMVMRNMLRFMLDNESYFMFLEQFAASPLIGKLCLEDTSSMFIPLFEQMEKGKRLGEIKPIETTFLLTYCYFPLAQLAKSHFKGQYEASEDNLQNMIRMSWDAIKA</sequence>
<keyword evidence="1" id="KW-0805">Transcription regulation</keyword>
<proteinExistence type="predicted"/>
<evidence type="ECO:0000256" key="3">
    <source>
        <dbReference type="ARBA" id="ARBA00023163"/>
    </source>
</evidence>
<accession>A0A7W5C843</accession>
<evidence type="ECO:0000256" key="1">
    <source>
        <dbReference type="ARBA" id="ARBA00023015"/>
    </source>
</evidence>
<dbReference type="FunFam" id="1.10.10.60:FF:000141">
    <property type="entry name" value="TetR family transcriptional regulator"/>
    <property type="match status" value="1"/>
</dbReference>
<keyword evidence="2 4" id="KW-0238">DNA-binding</keyword>
<dbReference type="InterPro" id="IPR054422">
    <property type="entry name" value="TetR-like_HI_0893_C"/>
</dbReference>
<dbReference type="PROSITE" id="PS01081">
    <property type="entry name" value="HTH_TETR_1"/>
    <property type="match status" value="1"/>
</dbReference>
<comment type="caution">
    <text evidence="6">The sequence shown here is derived from an EMBL/GenBank/DDBJ whole genome shotgun (WGS) entry which is preliminary data.</text>
</comment>
<name>A0A7W5C843_9BACL</name>
<feature type="DNA-binding region" description="H-T-H motif" evidence="4">
    <location>
        <begin position="29"/>
        <end position="48"/>
    </location>
</feature>
<dbReference type="InterPro" id="IPR023772">
    <property type="entry name" value="DNA-bd_HTH_TetR-type_CS"/>
</dbReference>
<dbReference type="Proteomes" id="UP000518605">
    <property type="component" value="Unassembled WGS sequence"/>
</dbReference>
<evidence type="ECO:0000256" key="2">
    <source>
        <dbReference type="ARBA" id="ARBA00023125"/>
    </source>
</evidence>
<reference evidence="6 7" key="1">
    <citation type="submission" date="2020-08" db="EMBL/GenBank/DDBJ databases">
        <title>Genomic Encyclopedia of Type Strains, Phase III (KMG-III): the genomes of soil and plant-associated and newly described type strains.</title>
        <authorList>
            <person name="Whitman W."/>
        </authorList>
    </citation>
    <scope>NUCLEOTIDE SEQUENCE [LARGE SCALE GENOMIC DNA]</scope>
    <source>
        <strain evidence="6 7">CECT 8234</strain>
    </source>
</reference>
<dbReference type="PROSITE" id="PS50977">
    <property type="entry name" value="HTH_TETR_2"/>
    <property type="match status" value="1"/>
</dbReference>
<evidence type="ECO:0000256" key="4">
    <source>
        <dbReference type="PROSITE-ProRule" id="PRU00335"/>
    </source>
</evidence>
<keyword evidence="3" id="KW-0804">Transcription</keyword>
<keyword evidence="7" id="KW-1185">Reference proteome</keyword>
<dbReference type="AlphaFoldDB" id="A0A7W5C843"/>
<dbReference type="PRINTS" id="PR00455">
    <property type="entry name" value="HTHTETR"/>
</dbReference>
<evidence type="ECO:0000313" key="7">
    <source>
        <dbReference type="Proteomes" id="UP000518605"/>
    </source>
</evidence>
<dbReference type="InterPro" id="IPR050624">
    <property type="entry name" value="HTH-type_Tx_Regulator"/>
</dbReference>
<dbReference type="PANTHER" id="PTHR43479:SF11">
    <property type="entry name" value="ACREF_ENVCD OPERON REPRESSOR-RELATED"/>
    <property type="match status" value="1"/>
</dbReference>
<dbReference type="InterPro" id="IPR009057">
    <property type="entry name" value="Homeodomain-like_sf"/>
</dbReference>
<feature type="domain" description="HTH tetR-type" evidence="5">
    <location>
        <begin position="6"/>
        <end position="66"/>
    </location>
</feature>
<dbReference type="Pfam" id="PF22604">
    <property type="entry name" value="TetR_HI_0893_C"/>
    <property type="match status" value="1"/>
</dbReference>
<dbReference type="PANTHER" id="PTHR43479">
    <property type="entry name" value="ACREF/ENVCD OPERON REPRESSOR-RELATED"/>
    <property type="match status" value="1"/>
</dbReference>
<evidence type="ECO:0000313" key="6">
    <source>
        <dbReference type="EMBL" id="MBB3151834.1"/>
    </source>
</evidence>
<protein>
    <submittedName>
        <fullName evidence="6">AcrR family transcriptional regulator</fullName>
    </submittedName>
</protein>
<dbReference type="InterPro" id="IPR001647">
    <property type="entry name" value="HTH_TetR"/>
</dbReference>
<dbReference type="RefSeq" id="WP_183561143.1">
    <property type="nucleotide sequence ID" value="NZ_CBCSLB010000008.1"/>
</dbReference>
<dbReference type="GO" id="GO:0045892">
    <property type="term" value="P:negative regulation of DNA-templated transcription"/>
    <property type="evidence" value="ECO:0007669"/>
    <property type="project" value="UniProtKB-ARBA"/>
</dbReference>
<organism evidence="6 7">
    <name type="scientific">Paenibacillus endophyticus</name>
    <dbReference type="NCBI Taxonomy" id="1294268"/>
    <lineage>
        <taxon>Bacteria</taxon>
        <taxon>Bacillati</taxon>
        <taxon>Bacillota</taxon>
        <taxon>Bacilli</taxon>
        <taxon>Bacillales</taxon>
        <taxon>Paenibacillaceae</taxon>
        <taxon>Paenibacillus</taxon>
    </lineage>
</organism>
<dbReference type="Pfam" id="PF00440">
    <property type="entry name" value="TetR_N"/>
    <property type="match status" value="1"/>
</dbReference>
<dbReference type="GO" id="GO:0003677">
    <property type="term" value="F:DNA binding"/>
    <property type="evidence" value="ECO:0007669"/>
    <property type="project" value="UniProtKB-UniRule"/>
</dbReference>